<dbReference type="GO" id="GO:0016020">
    <property type="term" value="C:membrane"/>
    <property type="evidence" value="ECO:0007669"/>
    <property type="project" value="UniProtKB-SubCell"/>
</dbReference>
<keyword evidence="4 7" id="KW-0735">Signal-anchor</keyword>
<organism evidence="8 9">
    <name type="scientific">Anisodus tanguticus</name>
    <dbReference type="NCBI Taxonomy" id="243964"/>
    <lineage>
        <taxon>Eukaryota</taxon>
        <taxon>Viridiplantae</taxon>
        <taxon>Streptophyta</taxon>
        <taxon>Embryophyta</taxon>
        <taxon>Tracheophyta</taxon>
        <taxon>Spermatophyta</taxon>
        <taxon>Magnoliopsida</taxon>
        <taxon>eudicotyledons</taxon>
        <taxon>Gunneridae</taxon>
        <taxon>Pentapetalae</taxon>
        <taxon>asterids</taxon>
        <taxon>lamiids</taxon>
        <taxon>Solanales</taxon>
        <taxon>Solanaceae</taxon>
        <taxon>Solanoideae</taxon>
        <taxon>Hyoscyameae</taxon>
        <taxon>Anisodus</taxon>
    </lineage>
</organism>
<comment type="subcellular location">
    <subcellularLocation>
        <location evidence="6">Endomembrane system</location>
        <topology evidence="6">Single-pass membrane protein</topology>
    </subcellularLocation>
    <subcellularLocation>
        <location evidence="1 7">Membrane</location>
        <topology evidence="1 7">Single-pass type II membrane protein</topology>
    </subcellularLocation>
</comment>
<evidence type="ECO:0000313" key="8">
    <source>
        <dbReference type="EMBL" id="KAK4377389.1"/>
    </source>
</evidence>
<dbReference type="SUPFAM" id="SSF53335">
    <property type="entry name" value="S-adenosyl-L-methionine-dependent methyltransferases"/>
    <property type="match status" value="1"/>
</dbReference>
<evidence type="ECO:0000313" key="9">
    <source>
        <dbReference type="Proteomes" id="UP001291623"/>
    </source>
</evidence>
<dbReference type="Proteomes" id="UP001291623">
    <property type="component" value="Unassembled WGS sequence"/>
</dbReference>
<dbReference type="AlphaFoldDB" id="A0AAE1SWW6"/>
<dbReference type="InterPro" id="IPR029063">
    <property type="entry name" value="SAM-dependent_MTases_sf"/>
</dbReference>
<sequence length="238" mass="27279">MNRIFKQSGNNGTMKLIVVNKVQFALERGVPVVIGLLETVKMTYPSKAFDMACCSRCLIPWGAAAFLLHIIVFLHADGILVMEADRVLWPGGYWVLSSPPIHWKTNYKAWQHPKEDLQEEQRKIEVGWWCSNERQFLCRARVLGVSSPGILSLIFSSMITKLCRRARVLDNLTDNWELMSQLRRGLENVGMVRLTQDELARHMKAQTEQAQTNKKFAEFVSALEETYHSMSTTHANLR</sequence>
<dbReference type="GO" id="GO:0005802">
    <property type="term" value="C:trans-Golgi network"/>
    <property type="evidence" value="ECO:0007669"/>
    <property type="project" value="TreeGrafter"/>
</dbReference>
<evidence type="ECO:0000256" key="1">
    <source>
        <dbReference type="ARBA" id="ARBA00004606"/>
    </source>
</evidence>
<dbReference type="EC" id="2.1.1.-" evidence="7"/>
<evidence type="ECO:0000256" key="6">
    <source>
        <dbReference type="ARBA" id="ARBA00037847"/>
    </source>
</evidence>
<dbReference type="GO" id="GO:0008168">
    <property type="term" value="F:methyltransferase activity"/>
    <property type="evidence" value="ECO:0007669"/>
    <property type="project" value="UniProtKB-UniRule"/>
</dbReference>
<name>A0AAE1SWW6_9SOLA</name>
<keyword evidence="9" id="KW-1185">Reference proteome</keyword>
<gene>
    <name evidence="8" type="ORF">RND71_003685</name>
</gene>
<dbReference type="Pfam" id="PF03141">
    <property type="entry name" value="Methyltransf_29"/>
    <property type="match status" value="1"/>
</dbReference>
<protein>
    <recommendedName>
        <fullName evidence="7">Methyltransferase</fullName>
        <ecNumber evidence="7">2.1.1.-</ecNumber>
    </recommendedName>
</protein>
<comment type="caution">
    <text evidence="8">The sequence shown here is derived from an EMBL/GenBank/DDBJ whole genome shotgun (WGS) entry which is preliminary data.</text>
</comment>
<dbReference type="InterPro" id="IPR004159">
    <property type="entry name" value="Put_SAM_MeTrfase"/>
</dbReference>
<reference evidence="8" key="1">
    <citation type="submission" date="2023-12" db="EMBL/GenBank/DDBJ databases">
        <title>Genome assembly of Anisodus tanguticus.</title>
        <authorList>
            <person name="Wang Y.-J."/>
        </authorList>
    </citation>
    <scope>NUCLEOTIDE SEQUENCE</scope>
    <source>
        <strain evidence="8">KB-2021</strain>
        <tissue evidence="8">Leaf</tissue>
    </source>
</reference>
<dbReference type="EMBL" id="JAVYJV010000002">
    <property type="protein sequence ID" value="KAK4377389.1"/>
    <property type="molecule type" value="Genomic_DNA"/>
</dbReference>
<evidence type="ECO:0000256" key="7">
    <source>
        <dbReference type="RuleBase" id="RU366043"/>
    </source>
</evidence>
<accession>A0AAE1SWW6</accession>
<evidence type="ECO:0000256" key="3">
    <source>
        <dbReference type="ARBA" id="ARBA00022603"/>
    </source>
</evidence>
<keyword evidence="3 7" id="KW-0489">Methyltransferase</keyword>
<comment type="similarity">
    <text evidence="2 7">Belongs to the methyltransferase superfamily.</text>
</comment>
<keyword evidence="7" id="KW-0808">Transferase</keyword>
<dbReference type="GO" id="GO:0032259">
    <property type="term" value="P:methylation"/>
    <property type="evidence" value="ECO:0007669"/>
    <property type="project" value="UniProtKB-KW"/>
</dbReference>
<evidence type="ECO:0000256" key="2">
    <source>
        <dbReference type="ARBA" id="ARBA00008361"/>
    </source>
</evidence>
<dbReference type="PANTHER" id="PTHR10108">
    <property type="entry name" value="SAM-DEPENDENT METHYLTRANSFERASE"/>
    <property type="match status" value="1"/>
</dbReference>
<dbReference type="PANTHER" id="PTHR10108:SF1119">
    <property type="entry name" value="METHYLTRANSFERASE PMT2-RELATED"/>
    <property type="match status" value="1"/>
</dbReference>
<keyword evidence="5 7" id="KW-0325">Glycoprotein</keyword>
<proteinExistence type="inferred from homology"/>
<evidence type="ECO:0000256" key="4">
    <source>
        <dbReference type="ARBA" id="ARBA00022968"/>
    </source>
</evidence>
<dbReference type="GO" id="GO:0005768">
    <property type="term" value="C:endosome"/>
    <property type="evidence" value="ECO:0007669"/>
    <property type="project" value="TreeGrafter"/>
</dbReference>
<evidence type="ECO:0000256" key="5">
    <source>
        <dbReference type="ARBA" id="ARBA00023180"/>
    </source>
</evidence>
<keyword evidence="4 7" id="KW-0812">Transmembrane</keyword>